<evidence type="ECO:0000256" key="7">
    <source>
        <dbReference type="ARBA" id="ARBA00023002"/>
    </source>
</evidence>
<dbReference type="Pfam" id="PF02936">
    <property type="entry name" value="COX4"/>
    <property type="match status" value="1"/>
</dbReference>
<evidence type="ECO:0000256" key="6">
    <source>
        <dbReference type="ARBA" id="ARBA00022989"/>
    </source>
</evidence>
<evidence type="ECO:0000256" key="10">
    <source>
        <dbReference type="RuleBase" id="RU367145"/>
    </source>
</evidence>
<dbReference type="EMBL" id="LR899011">
    <property type="protein sequence ID" value="CAD7086253.1"/>
    <property type="molecule type" value="Genomic_DNA"/>
</dbReference>
<feature type="transmembrane region" description="Helical" evidence="10">
    <location>
        <begin position="112"/>
        <end position="134"/>
    </location>
</feature>
<dbReference type="CDD" id="cd00922">
    <property type="entry name" value="Cyt_c_Oxidase_IV"/>
    <property type="match status" value="1"/>
</dbReference>
<comment type="function">
    <text evidence="10">Component of the cytochrome c oxidase, the last enzyme in the mitochondrial electron transport chain which drives oxidative phosphorylation.</text>
</comment>
<sequence length="177" mass="20410">MALRLMGLALRQAALRPPQMQFASIHTLEKIGKREIVGHGWNGTACYADRTDYPMPAVRFREDTPEICALREKEKGDWKKLSLEEKKALYRASFCQTFSEMKAGDGQWKMHVGMVCLFASAAIFVALLMNIYVYDEMPVTFDEEHQKAQLKRMIALEVNPVTGLTSKWDYENNRWKN</sequence>
<dbReference type="GO" id="GO:0006123">
    <property type="term" value="P:mitochondrial electron transport, cytochrome c to oxygen"/>
    <property type="evidence" value="ECO:0007669"/>
    <property type="project" value="InterPro"/>
</dbReference>
<dbReference type="OMA" id="DEPFCTD"/>
<evidence type="ECO:0000256" key="3">
    <source>
        <dbReference type="ARBA" id="ARBA00022692"/>
    </source>
</evidence>
<accession>A0A7R8USJ3</accession>
<comment type="subunit">
    <text evidence="10">Component of the cytochrome c oxidase (complex IV, CIV), a multisubunit enzyme composed of 14 subunits.</text>
</comment>
<proteinExistence type="inferred from homology"/>
<keyword evidence="3 10" id="KW-0812">Transmembrane</keyword>
<name>A0A7R8USJ3_HERIL</name>
<dbReference type="OrthoDB" id="186013at2759"/>
<comment type="subcellular location">
    <subcellularLocation>
        <location evidence="1 10">Mitochondrion inner membrane</location>
        <topology evidence="1 10">Single-pass membrane protein</topology>
    </subcellularLocation>
</comment>
<gene>
    <name evidence="11" type="ORF">HERILL_LOCUS9041</name>
</gene>
<dbReference type="InterPro" id="IPR013288">
    <property type="entry name" value="Cyt_c_oxidase_su4"/>
</dbReference>
<dbReference type="UniPathway" id="UPA00705"/>
<dbReference type="GO" id="GO:0016491">
    <property type="term" value="F:oxidoreductase activity"/>
    <property type="evidence" value="ECO:0007669"/>
    <property type="project" value="UniProtKB-KW"/>
</dbReference>
<evidence type="ECO:0000313" key="11">
    <source>
        <dbReference type="EMBL" id="CAD7086253.1"/>
    </source>
</evidence>
<keyword evidence="5" id="KW-0809">Transit peptide</keyword>
<keyword evidence="4 10" id="KW-0999">Mitochondrion inner membrane</keyword>
<dbReference type="GO" id="GO:0005743">
    <property type="term" value="C:mitochondrial inner membrane"/>
    <property type="evidence" value="ECO:0007669"/>
    <property type="project" value="UniProtKB-SubCell"/>
</dbReference>
<evidence type="ECO:0000256" key="9">
    <source>
        <dbReference type="ARBA" id="ARBA00023136"/>
    </source>
</evidence>
<dbReference type="InterPro" id="IPR036639">
    <property type="entry name" value="Cyt_c_oxidase_su4_sf"/>
</dbReference>
<keyword evidence="8 10" id="KW-0496">Mitochondrion</keyword>
<dbReference type="InterPro" id="IPR004203">
    <property type="entry name" value="Cyt_c_oxidase_su4_fam"/>
</dbReference>
<dbReference type="AlphaFoldDB" id="A0A7R8USJ3"/>
<dbReference type="InParanoid" id="A0A7R8USJ3"/>
<keyword evidence="9 10" id="KW-0472">Membrane</keyword>
<protein>
    <recommendedName>
        <fullName evidence="10">Cytochrome c oxidase subunit 4</fullName>
    </recommendedName>
</protein>
<dbReference type="PANTHER" id="PTHR10707">
    <property type="entry name" value="CYTOCHROME C OXIDASE SUBUNIT IV"/>
    <property type="match status" value="1"/>
</dbReference>
<evidence type="ECO:0000313" key="12">
    <source>
        <dbReference type="Proteomes" id="UP000594454"/>
    </source>
</evidence>
<comment type="similarity">
    <text evidence="2 10">Belongs to the cytochrome c oxidase IV family.</text>
</comment>
<comment type="pathway">
    <text evidence="10">Energy metabolism; oxidative phosphorylation.</text>
</comment>
<keyword evidence="6 10" id="KW-1133">Transmembrane helix</keyword>
<dbReference type="PANTHER" id="PTHR10707:SF10">
    <property type="entry name" value="CYTOCHROME C OXIDASE SUBUNIT 4"/>
    <property type="match status" value="1"/>
</dbReference>
<keyword evidence="7" id="KW-0560">Oxidoreductase</keyword>
<keyword evidence="12" id="KW-1185">Reference proteome</keyword>
<evidence type="ECO:0000256" key="2">
    <source>
        <dbReference type="ARBA" id="ARBA00008135"/>
    </source>
</evidence>
<organism evidence="11 12">
    <name type="scientific">Hermetia illucens</name>
    <name type="common">Black soldier fly</name>
    <dbReference type="NCBI Taxonomy" id="343691"/>
    <lineage>
        <taxon>Eukaryota</taxon>
        <taxon>Metazoa</taxon>
        <taxon>Ecdysozoa</taxon>
        <taxon>Arthropoda</taxon>
        <taxon>Hexapoda</taxon>
        <taxon>Insecta</taxon>
        <taxon>Pterygota</taxon>
        <taxon>Neoptera</taxon>
        <taxon>Endopterygota</taxon>
        <taxon>Diptera</taxon>
        <taxon>Brachycera</taxon>
        <taxon>Stratiomyomorpha</taxon>
        <taxon>Stratiomyidae</taxon>
        <taxon>Hermetiinae</taxon>
        <taxon>Hermetia</taxon>
    </lineage>
</organism>
<evidence type="ECO:0000256" key="4">
    <source>
        <dbReference type="ARBA" id="ARBA00022792"/>
    </source>
</evidence>
<evidence type="ECO:0000256" key="1">
    <source>
        <dbReference type="ARBA" id="ARBA00004434"/>
    </source>
</evidence>
<reference evidence="11 12" key="1">
    <citation type="submission" date="2020-11" db="EMBL/GenBank/DDBJ databases">
        <authorList>
            <person name="Wallbank WR R."/>
            <person name="Pardo Diaz C."/>
            <person name="Kozak K."/>
            <person name="Martin S."/>
            <person name="Jiggins C."/>
            <person name="Moest M."/>
            <person name="Warren A I."/>
            <person name="Generalovic N T."/>
            <person name="Byers J.R.P. K."/>
            <person name="Montejo-Kovacevich G."/>
            <person name="Yen C E."/>
        </authorList>
    </citation>
    <scope>NUCLEOTIDE SEQUENCE [LARGE SCALE GENOMIC DNA]</scope>
</reference>
<dbReference type="SUPFAM" id="SSF81406">
    <property type="entry name" value="Mitochondrial cytochrome c oxidase subunit IV"/>
    <property type="match status" value="1"/>
</dbReference>
<dbReference type="GO" id="GO:0045277">
    <property type="term" value="C:respiratory chain complex IV"/>
    <property type="evidence" value="ECO:0007669"/>
    <property type="project" value="InterPro"/>
</dbReference>
<dbReference type="PRINTS" id="PR01873">
    <property type="entry name" value="CYTCOXIDASE4"/>
</dbReference>
<dbReference type="Proteomes" id="UP000594454">
    <property type="component" value="Chromosome 3"/>
</dbReference>
<evidence type="ECO:0000256" key="8">
    <source>
        <dbReference type="ARBA" id="ARBA00023128"/>
    </source>
</evidence>
<dbReference type="Gene3D" id="1.10.442.10">
    <property type="entry name" value="Cytochrome c oxidase subunit IV"/>
    <property type="match status" value="1"/>
</dbReference>
<dbReference type="FunCoup" id="A0A7R8USJ3">
    <property type="interactions" value="1114"/>
</dbReference>
<evidence type="ECO:0000256" key="5">
    <source>
        <dbReference type="ARBA" id="ARBA00022946"/>
    </source>
</evidence>
<dbReference type="FunFam" id="1.10.442.10:FF:000001">
    <property type="entry name" value="Cytochrome c oxidase subunit 4 isoform 1"/>
    <property type="match status" value="1"/>
</dbReference>